<gene>
    <name evidence="2" type="ORF">N475_08945</name>
</gene>
<dbReference type="Pfam" id="PF03572">
    <property type="entry name" value="Peptidase_S41"/>
    <property type="match status" value="1"/>
</dbReference>
<accession>A0A162A3D1</accession>
<organism evidence="2 3">
    <name type="scientific">Pseudoalteromonas luteoviolacea DSM 6061</name>
    <dbReference type="NCBI Taxonomy" id="1365250"/>
    <lineage>
        <taxon>Bacteria</taxon>
        <taxon>Pseudomonadati</taxon>
        <taxon>Pseudomonadota</taxon>
        <taxon>Gammaproteobacteria</taxon>
        <taxon>Alteromonadales</taxon>
        <taxon>Pseudoalteromonadaceae</taxon>
        <taxon>Pseudoalteromonas</taxon>
    </lineage>
</organism>
<dbReference type="InterPro" id="IPR029045">
    <property type="entry name" value="ClpP/crotonase-like_dom_sf"/>
</dbReference>
<dbReference type="SUPFAM" id="SSF52096">
    <property type="entry name" value="ClpP/crotonase"/>
    <property type="match status" value="1"/>
</dbReference>
<name>A0A162A3D1_9GAMM</name>
<dbReference type="InterPro" id="IPR012338">
    <property type="entry name" value="Beta-lactam/transpept-like"/>
</dbReference>
<dbReference type="Gene3D" id="3.90.226.10">
    <property type="entry name" value="2-enoyl-CoA Hydratase, Chain A, domain 1"/>
    <property type="match status" value="1"/>
</dbReference>
<dbReference type="Proteomes" id="UP000076643">
    <property type="component" value="Unassembled WGS sequence"/>
</dbReference>
<dbReference type="GO" id="GO:0006508">
    <property type="term" value="P:proteolysis"/>
    <property type="evidence" value="ECO:0007669"/>
    <property type="project" value="InterPro"/>
</dbReference>
<dbReference type="Pfam" id="PF00144">
    <property type="entry name" value="Beta-lactamase"/>
    <property type="match status" value="1"/>
</dbReference>
<dbReference type="InterPro" id="IPR005151">
    <property type="entry name" value="Tail-specific_protease"/>
</dbReference>
<dbReference type="RefSeq" id="WP_063364704.1">
    <property type="nucleotide sequence ID" value="NZ_AQHB01000038.1"/>
</dbReference>
<dbReference type="AlphaFoldDB" id="A0A162A3D1"/>
<dbReference type="PATRIC" id="fig|1365250.3.peg.772"/>
<sequence length="808" mass="90331">MRLISGYTSILTAALLLLSGCQDNQDHRSDLQRSAGFWQKPAYGEALNITMNRVVRYQYNRYGCIQVSEQQHSGMTAQLDSVALSNTRRLRVAPKGQVYPSYYTQLDTLPDHCNNPIAISDSAAPDVIFDYFWHTFNDYYAFFSLRDVDWQAQYDLYRPMVHNSMSDEALFSLLSDMVAPLQDMHVTLSSHQQDYFSSKPTPILQAIQNELDFRIYQGQDSDLQSLYQHYQKQMQRVSSHYIAPDSLNTLPQGSDNATAIWGVTASNVGILVINNMNFFDSDKAADETQHLEAAHKMMADAMADLKDSEAMIIDIRHNTGGDDAISLAVASYFADRELLAFNKQAINQVGRGIPLRQKLSARQTAYTKPVYLLTSQLTVSAAEVFTMAMDQLDHVTKVGEETAGALSDALRFSLPNGWQFSLSNEVYRNAQGNSFEHIGFIPDHHVPAFSLHDIEMKRFSTYDFVLNKLNKPPKPNMTIDEFEHQVRELQTHGNITKVAVSIISQGQTVYSHGFTTEAQHPVNADTPFYLASLDETLIGATIAAASSESHLALDQPIEHLLPFPLAYPSGQSNALTLIQLLTHTSGIVDNRAIFDCILTLSQINTRQAVTCADTKLSRGDFLAAYLSAEGELYHTGNFSSQYGLEPGTSAIYSQVGVELATFVIEQASQSSISELAQRHLFEPLNMHNTRFQTLSTKAQAKSELISTANDLSYFLAASMQPTYALPTPLSRYFWLTDNKQSYQRGSGAASRTHLYADVYSQTGFVLLTDANPDSEASNEAYKQLEQLVFNMAEQLNREFQQRISLRGK</sequence>
<dbReference type="Gene3D" id="3.30.750.44">
    <property type="match status" value="1"/>
</dbReference>
<dbReference type="CDD" id="cd07563">
    <property type="entry name" value="Peptidase_S41_IRBP"/>
    <property type="match status" value="1"/>
</dbReference>
<evidence type="ECO:0000313" key="3">
    <source>
        <dbReference type="Proteomes" id="UP000076643"/>
    </source>
</evidence>
<evidence type="ECO:0000313" key="2">
    <source>
        <dbReference type="EMBL" id="KZN43520.1"/>
    </source>
</evidence>
<dbReference type="EMBL" id="AUYB01000079">
    <property type="protein sequence ID" value="KZN43520.1"/>
    <property type="molecule type" value="Genomic_DNA"/>
</dbReference>
<dbReference type="Gene3D" id="3.40.710.10">
    <property type="entry name" value="DD-peptidase/beta-lactamase superfamily"/>
    <property type="match status" value="1"/>
</dbReference>
<dbReference type="GO" id="GO:0008236">
    <property type="term" value="F:serine-type peptidase activity"/>
    <property type="evidence" value="ECO:0007669"/>
    <property type="project" value="InterPro"/>
</dbReference>
<comment type="caution">
    <text evidence="2">The sequence shown here is derived from an EMBL/GenBank/DDBJ whole genome shotgun (WGS) entry which is preliminary data.</text>
</comment>
<dbReference type="InterPro" id="IPR001466">
    <property type="entry name" value="Beta-lactam-related"/>
</dbReference>
<dbReference type="PROSITE" id="PS51257">
    <property type="entry name" value="PROKAR_LIPOPROTEIN"/>
    <property type="match status" value="1"/>
</dbReference>
<feature type="domain" description="Tail specific protease" evidence="1">
    <location>
        <begin position="246"/>
        <end position="447"/>
    </location>
</feature>
<keyword evidence="3" id="KW-1185">Reference proteome</keyword>
<dbReference type="SUPFAM" id="SSF56601">
    <property type="entry name" value="beta-lactamase/transpeptidase-like"/>
    <property type="match status" value="1"/>
</dbReference>
<proteinExistence type="predicted"/>
<dbReference type="SMART" id="SM00245">
    <property type="entry name" value="TSPc"/>
    <property type="match status" value="1"/>
</dbReference>
<evidence type="ECO:0000259" key="1">
    <source>
        <dbReference type="SMART" id="SM00245"/>
    </source>
</evidence>
<protein>
    <recommendedName>
        <fullName evidence="1">Tail specific protease domain-containing protein</fullName>
    </recommendedName>
</protein>
<reference evidence="2 3" key="1">
    <citation type="submission" date="2013-07" db="EMBL/GenBank/DDBJ databases">
        <title>Comparative Genomic and Metabolomic Analysis of Twelve Strains of Pseudoalteromonas luteoviolacea.</title>
        <authorList>
            <person name="Vynne N.G."/>
            <person name="Mansson M."/>
            <person name="Gram L."/>
        </authorList>
    </citation>
    <scope>NUCLEOTIDE SEQUENCE [LARGE SCALE GENOMIC DNA]</scope>
    <source>
        <strain evidence="2 3">DSM 6061</strain>
    </source>
</reference>
<dbReference type="Pfam" id="PF14684">
    <property type="entry name" value="Tricorn_C1"/>
    <property type="match status" value="1"/>
</dbReference>
<dbReference type="PANTHER" id="PTHR11261:SF3">
    <property type="entry name" value="RETINOL-BINDING PROTEIN 3"/>
    <property type="match status" value="1"/>
</dbReference>
<dbReference type="InterPro" id="IPR028204">
    <property type="entry name" value="Tricorn_C1"/>
</dbReference>
<dbReference type="PANTHER" id="PTHR11261">
    <property type="entry name" value="INTERPHOTORECEPTOR RETINOID-BINDING PROTEIN"/>
    <property type="match status" value="1"/>
</dbReference>